<protein>
    <submittedName>
        <fullName evidence="5">Patatin-like phospholipase family protein</fullName>
    </submittedName>
    <submittedName>
        <fullName evidence="6">Putative esterase with patatin domain</fullName>
    </submittedName>
</protein>
<gene>
    <name evidence="6" type="ORF">NCTC12000_02386</name>
    <name evidence="5" type="ORF">O6C86_15200</name>
</gene>
<dbReference type="PROSITE" id="PS51635">
    <property type="entry name" value="PNPLA"/>
    <property type="match status" value="1"/>
</dbReference>
<dbReference type="EMBL" id="UGOL01000001">
    <property type="protein sequence ID" value="STX80374.1"/>
    <property type="molecule type" value="Genomic_DNA"/>
</dbReference>
<dbReference type="GO" id="GO:0016787">
    <property type="term" value="F:hydrolase activity"/>
    <property type="evidence" value="ECO:0007669"/>
    <property type="project" value="UniProtKB-UniRule"/>
</dbReference>
<proteinExistence type="predicted"/>
<keyword evidence="1 2" id="KW-0443">Lipid metabolism</keyword>
<dbReference type="AlphaFoldDB" id="A0A378KF28"/>
<evidence type="ECO:0000313" key="5">
    <source>
        <dbReference type="EMBL" id="MCZ4720549.1"/>
    </source>
</evidence>
<feature type="domain" description="PNPLA" evidence="4">
    <location>
        <begin position="25"/>
        <end position="249"/>
    </location>
</feature>
<feature type="short sequence motif" description="GXSXG" evidence="2">
    <location>
        <begin position="58"/>
        <end position="62"/>
    </location>
</feature>
<accession>A0A378KF28</accession>
<dbReference type="InterPro" id="IPR052580">
    <property type="entry name" value="Lipid_Hydrolase"/>
</dbReference>
<keyword evidence="2" id="KW-0378">Hydrolase</keyword>
<dbReference type="PANTHER" id="PTHR46394:SF1">
    <property type="entry name" value="PNPLA DOMAIN-CONTAINING PROTEIN"/>
    <property type="match status" value="1"/>
</dbReference>
<dbReference type="CDD" id="cd07207">
    <property type="entry name" value="Pat_ExoU_VipD_like"/>
    <property type="match status" value="1"/>
</dbReference>
<dbReference type="InterPro" id="IPR016035">
    <property type="entry name" value="Acyl_Trfase/lysoPLipase"/>
</dbReference>
<dbReference type="Pfam" id="PF01734">
    <property type="entry name" value="Patatin"/>
    <property type="match status" value="1"/>
</dbReference>
<evidence type="ECO:0000313" key="6">
    <source>
        <dbReference type="EMBL" id="STX80374.1"/>
    </source>
</evidence>
<keyword evidence="3" id="KW-0472">Membrane</keyword>
<organism evidence="6 7">
    <name type="scientific">Legionella pneumophila</name>
    <dbReference type="NCBI Taxonomy" id="446"/>
    <lineage>
        <taxon>Bacteria</taxon>
        <taxon>Pseudomonadati</taxon>
        <taxon>Pseudomonadota</taxon>
        <taxon>Gammaproteobacteria</taxon>
        <taxon>Legionellales</taxon>
        <taxon>Legionellaceae</taxon>
        <taxon>Legionella</taxon>
    </lineage>
</organism>
<dbReference type="InterPro" id="IPR002641">
    <property type="entry name" value="PNPLA_dom"/>
</dbReference>
<feature type="transmembrane region" description="Helical" evidence="3">
    <location>
        <begin position="796"/>
        <end position="829"/>
    </location>
</feature>
<dbReference type="SUPFAM" id="SSF52151">
    <property type="entry name" value="FabD/lysophospholipase-like"/>
    <property type="match status" value="1"/>
</dbReference>
<sequence>MHHKGELNLTLEQLKEAQFKCIKRVVCSGGGAKGVVYPGSYKAMEDTGVFKGVEELSGASAGAITSTMLALGMPSAVFRDKLLTTNLKNLMGSRIGSLFGTNPPGVSAITRDGKPLEDFIRENIISSVKTNIASIEKIETIAASDQTLQDLLAKLKTKFPVITFGDLALLNHHFPDKFKQLNMPAVEFPNGAIQVFNSTLTPDVEIALACRASASIPVILKPVTITINGVEKQFVDGGLYDNLPTDYFDLQEDGTFSKNTKPEQTLVFAFGEGLDNKTNQVFQALYGSRWDEIFEDQLFESLIRQSMLLDQYFDPDVCQICPKKMAAQQKKSIELFLKKRVSDKTLTTQEAHAIRLAMNKALNSLLLNTDENQPFWMAYREENDAEKRSMLLIGVIKEKMKPVLYDAGIIEQLKRDTLVQFMGGLNTPYKNTDQKEIGYHKLRSEYSLRTVELRVGGINTTSFDEATKVARIMDALGYLDTINHITNHNLHDPNIFNEEKFYVDTVTRFKSIYHGVLAGSKRDIKRDKLTKCIRALEFDLRSQGKSQEQISRQVFQLIKDNVERNLKSPEAFALSRAVEYHNKVLTEEELFKETYEEGCKRCGHFSVSNITGEPIYGLSSLHESIKEKDMFELYLNQPAGNTQTRMDKVFASLENLFVKHPNEQGIAEYNTSLKAFETALATFIKTHSSVKDQQFHENGYRLFVYIKKLTAGKPNLMRPKNLAEITTVLSCATKTIQEIDDKDKTEKNVSELAKLSQQVLGKSSVWKNIGIALLSLACAALVCIGILAAIPSSGTSLLMAAVGAAGLGVTAAAGTMVASSAVIGGILFVEGSEKGLARSVSLFKTALGEIAKDDPEEFSTGLTQNPFIRAID</sequence>
<feature type="transmembrane region" description="Helical" evidence="3">
    <location>
        <begin position="769"/>
        <end position="790"/>
    </location>
</feature>
<dbReference type="Proteomes" id="UP001071279">
    <property type="component" value="Unassembled WGS sequence"/>
</dbReference>
<evidence type="ECO:0000259" key="4">
    <source>
        <dbReference type="PROSITE" id="PS51635"/>
    </source>
</evidence>
<evidence type="ECO:0000256" key="3">
    <source>
        <dbReference type="SAM" id="Phobius"/>
    </source>
</evidence>
<feature type="active site" description="Nucleophile" evidence="2">
    <location>
        <position position="60"/>
    </location>
</feature>
<evidence type="ECO:0000256" key="2">
    <source>
        <dbReference type="PROSITE-ProRule" id="PRU01161"/>
    </source>
</evidence>
<name>A0A378KF28_LEGPN</name>
<dbReference type="RefSeq" id="WP_011947099.1">
    <property type="nucleotide sequence ID" value="NZ_BAZA01000125.1"/>
</dbReference>
<dbReference type="EMBL" id="JAPXIC010000095">
    <property type="protein sequence ID" value="MCZ4720549.1"/>
    <property type="molecule type" value="Genomic_DNA"/>
</dbReference>
<reference evidence="6 7" key="1">
    <citation type="submission" date="2018-06" db="EMBL/GenBank/DDBJ databases">
        <authorList>
            <consortium name="Pathogen Informatics"/>
            <person name="Doyle S."/>
        </authorList>
    </citation>
    <scope>NUCLEOTIDE SEQUENCE [LARGE SCALE GENOMIC DNA]</scope>
    <source>
        <strain evidence="6 7">NCTC12000</strain>
    </source>
</reference>
<feature type="short sequence motif" description="DGA/G" evidence="2">
    <location>
        <begin position="236"/>
        <end position="238"/>
    </location>
</feature>
<keyword evidence="2" id="KW-0442">Lipid degradation</keyword>
<evidence type="ECO:0000313" key="7">
    <source>
        <dbReference type="Proteomes" id="UP000254631"/>
    </source>
</evidence>
<feature type="active site" description="Proton acceptor" evidence="2">
    <location>
        <position position="236"/>
    </location>
</feature>
<keyword evidence="3" id="KW-1133">Transmembrane helix</keyword>
<dbReference type="GO" id="GO:0016042">
    <property type="term" value="P:lipid catabolic process"/>
    <property type="evidence" value="ECO:0007669"/>
    <property type="project" value="UniProtKB-UniRule"/>
</dbReference>
<evidence type="ECO:0000256" key="1">
    <source>
        <dbReference type="ARBA" id="ARBA00023098"/>
    </source>
</evidence>
<dbReference type="Gene3D" id="3.40.1090.10">
    <property type="entry name" value="Cytosolic phospholipase A2 catalytic domain"/>
    <property type="match status" value="2"/>
</dbReference>
<feature type="short sequence motif" description="GXGXXG" evidence="2">
    <location>
        <begin position="29"/>
        <end position="34"/>
    </location>
</feature>
<keyword evidence="3" id="KW-0812">Transmembrane</keyword>
<reference evidence="5" key="2">
    <citation type="submission" date="2022-12" db="EMBL/GenBank/DDBJ databases">
        <title>Comparative genomics of Legionella pneumophila isolates from the West Bank and Germany support molecular epidemiology of Legionnaires disease.</title>
        <authorList>
            <person name="Zayed A.R."/>
            <person name="Bitar D.M."/>
            <person name="Steinert M."/>
            <person name="Lueck C."/>
            <person name="Brettar I."/>
            <person name="Hoefle M.G."/>
            <person name="Bunk B."/>
        </authorList>
    </citation>
    <scope>NUCLEOTIDE SEQUENCE</scope>
    <source>
        <strain evidence="5">H23</strain>
    </source>
</reference>
<dbReference type="Proteomes" id="UP000254631">
    <property type="component" value="Unassembled WGS sequence"/>
</dbReference>
<dbReference type="PANTHER" id="PTHR46394">
    <property type="entry name" value="ANNEXIN"/>
    <property type="match status" value="1"/>
</dbReference>